<reference evidence="1 2" key="1">
    <citation type="submission" date="2019-01" db="EMBL/GenBank/DDBJ databases">
        <title>Genome sequences of Streptomyces and Rhizobium isolates collected from root and soil.</title>
        <authorList>
            <person name="Chhettri S."/>
            <person name="Sevigny J.L."/>
            <person name="Sen A."/>
            <person name="Ennis N."/>
            <person name="Tisa L."/>
        </authorList>
    </citation>
    <scope>NUCLEOTIDE SEQUENCE [LARGE SCALE GENOMIC DNA]</scope>
    <source>
        <strain evidence="1 2">San01</strain>
    </source>
</reference>
<dbReference type="EMBL" id="RZYA01000009">
    <property type="protein sequence ID" value="RVU22740.1"/>
    <property type="molecule type" value="Genomic_DNA"/>
</dbReference>
<sequence length="121" mass="13009">MGVDLHIVRRDAVTIAHGLPVQRRQERVALQRRVAGPRPWEPAVSPWSADEFDTAVRIADGVEAEVQGVVPALVVGGRAEDRVQHLGVLADRGRGAGEVVVMSCGFTKLTAMNQSLSCETT</sequence>
<comment type="caution">
    <text evidence="1">The sequence shown here is derived from an EMBL/GenBank/DDBJ whole genome shotgun (WGS) entry which is preliminary data.</text>
</comment>
<gene>
    <name evidence="1" type="ORF">EOT10_19840</name>
</gene>
<dbReference type="AlphaFoldDB" id="A0A3S2VEI8"/>
<dbReference type="Proteomes" id="UP000283128">
    <property type="component" value="Unassembled WGS sequence"/>
</dbReference>
<accession>A0A3S2VEI8</accession>
<protein>
    <submittedName>
        <fullName evidence="1">Uncharacterized protein</fullName>
    </submittedName>
</protein>
<dbReference type="RefSeq" id="WP_127829586.1">
    <property type="nucleotide sequence ID" value="NZ_RZYA01000009.1"/>
</dbReference>
<keyword evidence="2" id="KW-1185">Reference proteome</keyword>
<name>A0A3S2VEI8_9ACTN</name>
<organism evidence="1 2">
    <name type="scientific">Streptomyces antnestii</name>
    <dbReference type="NCBI Taxonomy" id="2494256"/>
    <lineage>
        <taxon>Bacteria</taxon>
        <taxon>Bacillati</taxon>
        <taxon>Actinomycetota</taxon>
        <taxon>Actinomycetes</taxon>
        <taxon>Kitasatosporales</taxon>
        <taxon>Streptomycetaceae</taxon>
        <taxon>Streptomyces</taxon>
    </lineage>
</organism>
<proteinExistence type="predicted"/>
<evidence type="ECO:0000313" key="1">
    <source>
        <dbReference type="EMBL" id="RVU22740.1"/>
    </source>
</evidence>
<evidence type="ECO:0000313" key="2">
    <source>
        <dbReference type="Proteomes" id="UP000283128"/>
    </source>
</evidence>